<feature type="transmembrane region" description="Helical" evidence="5">
    <location>
        <begin position="140"/>
        <end position="160"/>
    </location>
</feature>
<keyword evidence="4 5" id="KW-0472">Membrane</keyword>
<comment type="subcellular location">
    <subcellularLocation>
        <location evidence="1">Membrane</location>
        <topology evidence="1">Multi-pass membrane protein</topology>
    </subcellularLocation>
</comment>
<sequence>MDFKAAEDHGLTQARSLILLLILSDMLKTLWLVILPASEMVQGTIASVSGLCQVSGFFLSVGIEACDLAVLLMAVHTGLYIFRGRTGLYPYRFSAYTVVAILSFMLASLAFINNPAFVNSGPYCYLPSHPEWTSRALSWIPRYVVVLTIMFTYTCVYTYVRCVMTKSGRPLLGRLLHADEPQLDHGHHGVQQQSLLPQTPPIAYHGLIPPTPPCEQKKSDRTLVLAARLNLPPPCHQKESTRMSSLVWQSNERTDMSLTSPHFPDSSPCAICNNDRPGETSDSYISPCHCDGRKRLVSTAPSRTVDVQPRFSQQANAPAHLRNPRLFIDGPRPETSDDESALPQLIFSPTTLHATGMPRVRDKIRRQLGQLFVYPLVYMTGWLIPFISHVVGDHTTGRPFWLVAASLISLCTQGLADSAVFLMMEKPWRYWSRDDVTAWCCFWWSKQSCMKGTGSKVGRTREEMLIDGSIARRRRELERVEGMLRFADRGPNSRDWWDHSLVEIDESTNEDAEAVIRSYDDWRG</sequence>
<comment type="caution">
    <text evidence="8">The sequence shown here is derived from an EMBL/GenBank/DDBJ whole genome shotgun (WGS) entry which is preliminary data.</text>
</comment>
<evidence type="ECO:0000313" key="9">
    <source>
        <dbReference type="Proteomes" id="UP000748025"/>
    </source>
</evidence>
<evidence type="ECO:0000256" key="4">
    <source>
        <dbReference type="ARBA" id="ARBA00023136"/>
    </source>
</evidence>
<dbReference type="Proteomes" id="UP000748025">
    <property type="component" value="Unassembled WGS sequence"/>
</dbReference>
<reference evidence="8" key="1">
    <citation type="journal article" date="2020" name="bioRxiv">
        <title>Whole genome comparisons of ergot fungi reveals the divergence and evolution of species within the genus Claviceps are the result of varying mechanisms driving genome evolution and host range expansion.</title>
        <authorList>
            <person name="Wyka S.A."/>
            <person name="Mondo S.J."/>
            <person name="Liu M."/>
            <person name="Dettman J."/>
            <person name="Nalam V."/>
            <person name="Broders K.D."/>
        </authorList>
    </citation>
    <scope>NUCLEOTIDE SEQUENCE</scope>
    <source>
        <strain evidence="8">CCC 602</strain>
    </source>
</reference>
<evidence type="ECO:0000259" key="7">
    <source>
        <dbReference type="Pfam" id="PF11970"/>
    </source>
</evidence>
<dbReference type="InterPro" id="IPR022596">
    <property type="entry name" value="GPR1/2/3_C"/>
</dbReference>
<dbReference type="Pfam" id="PF11970">
    <property type="entry name" value="GPR_Gpa2_C"/>
    <property type="match status" value="1"/>
</dbReference>
<evidence type="ECO:0000256" key="1">
    <source>
        <dbReference type="ARBA" id="ARBA00004141"/>
    </source>
</evidence>
<dbReference type="CDD" id="cd00637">
    <property type="entry name" value="7tm_classA_rhodopsin-like"/>
    <property type="match status" value="1"/>
</dbReference>
<evidence type="ECO:0000256" key="5">
    <source>
        <dbReference type="SAM" id="Phobius"/>
    </source>
</evidence>
<keyword evidence="9" id="KW-1185">Reference proteome</keyword>
<dbReference type="AlphaFoldDB" id="A0A9P7NGK6"/>
<keyword evidence="3 5" id="KW-1133">Transmembrane helix</keyword>
<dbReference type="EMBL" id="SRPW01000136">
    <property type="protein sequence ID" value="KAG6017461.1"/>
    <property type="molecule type" value="Genomic_DNA"/>
</dbReference>
<dbReference type="OrthoDB" id="5368598at2759"/>
<evidence type="ECO:0000256" key="2">
    <source>
        <dbReference type="ARBA" id="ARBA00022692"/>
    </source>
</evidence>
<dbReference type="Pfam" id="PF11710">
    <property type="entry name" value="Git3"/>
    <property type="match status" value="1"/>
</dbReference>
<feature type="transmembrane region" description="Helical" evidence="5">
    <location>
        <begin position="17"/>
        <end position="37"/>
    </location>
</feature>
<evidence type="ECO:0000256" key="3">
    <source>
        <dbReference type="ARBA" id="ARBA00022989"/>
    </source>
</evidence>
<dbReference type="GO" id="GO:0007189">
    <property type="term" value="P:adenylate cyclase-activating G protein-coupled receptor signaling pathway"/>
    <property type="evidence" value="ECO:0007669"/>
    <property type="project" value="TreeGrafter"/>
</dbReference>
<feature type="transmembrane region" description="Helical" evidence="5">
    <location>
        <begin position="371"/>
        <end position="388"/>
    </location>
</feature>
<dbReference type="PANTHER" id="PTHR23112">
    <property type="entry name" value="G PROTEIN-COUPLED RECEPTOR 157-RELATED"/>
    <property type="match status" value="1"/>
</dbReference>
<organism evidence="8 9">
    <name type="scientific">Claviceps pusilla</name>
    <dbReference type="NCBI Taxonomy" id="123648"/>
    <lineage>
        <taxon>Eukaryota</taxon>
        <taxon>Fungi</taxon>
        <taxon>Dikarya</taxon>
        <taxon>Ascomycota</taxon>
        <taxon>Pezizomycotina</taxon>
        <taxon>Sordariomycetes</taxon>
        <taxon>Hypocreomycetidae</taxon>
        <taxon>Hypocreales</taxon>
        <taxon>Clavicipitaceae</taxon>
        <taxon>Claviceps</taxon>
    </lineage>
</organism>
<name>A0A9P7NGK6_9HYPO</name>
<dbReference type="GO" id="GO:0004930">
    <property type="term" value="F:G protein-coupled receptor activity"/>
    <property type="evidence" value="ECO:0007669"/>
    <property type="project" value="TreeGrafter"/>
</dbReference>
<accession>A0A9P7NGK6</accession>
<evidence type="ECO:0000259" key="6">
    <source>
        <dbReference type="Pfam" id="PF11710"/>
    </source>
</evidence>
<feature type="transmembrane region" description="Helical" evidence="5">
    <location>
        <begin position="93"/>
        <end position="112"/>
    </location>
</feature>
<feature type="transmembrane region" description="Helical" evidence="5">
    <location>
        <begin position="400"/>
        <end position="423"/>
    </location>
</feature>
<dbReference type="InterPro" id="IPR023041">
    <property type="entry name" value="Glucose_rcpt_Git3-like_N"/>
</dbReference>
<evidence type="ECO:0000313" key="8">
    <source>
        <dbReference type="EMBL" id="KAG6017461.1"/>
    </source>
</evidence>
<proteinExistence type="predicted"/>
<feature type="transmembrane region" description="Helical" evidence="5">
    <location>
        <begin position="57"/>
        <end position="81"/>
    </location>
</feature>
<dbReference type="GO" id="GO:0005886">
    <property type="term" value="C:plasma membrane"/>
    <property type="evidence" value="ECO:0007669"/>
    <property type="project" value="TreeGrafter"/>
</dbReference>
<protein>
    <submittedName>
        <fullName evidence="8">Uncharacterized protein</fullName>
    </submittedName>
</protein>
<dbReference type="SUPFAM" id="SSF81321">
    <property type="entry name" value="Family A G protein-coupled receptor-like"/>
    <property type="match status" value="1"/>
</dbReference>
<feature type="domain" description="Glucose receptor Git3-like N-terminal" evidence="6">
    <location>
        <begin position="15"/>
        <end position="163"/>
    </location>
</feature>
<feature type="domain" description="G protein-coupled receptor GPR1/2/3 C-terminal" evidence="7">
    <location>
        <begin position="361"/>
        <end position="430"/>
    </location>
</feature>
<keyword evidence="2 5" id="KW-0812">Transmembrane</keyword>
<dbReference type="PANTHER" id="PTHR23112:SF37">
    <property type="entry name" value="G PROTEIN-COUPLED RECEPTOR GPR1"/>
    <property type="match status" value="1"/>
</dbReference>
<gene>
    <name evidence="8" type="ORF">E4U43_001146</name>
</gene>
<dbReference type="Gene3D" id="1.20.1070.10">
    <property type="entry name" value="Rhodopsin 7-helix transmembrane proteins"/>
    <property type="match status" value="1"/>
</dbReference>